<evidence type="ECO:0000313" key="3">
    <source>
        <dbReference type="Proteomes" id="UP001189429"/>
    </source>
</evidence>
<proteinExistence type="predicted"/>
<sequence length="409" mass="45755">MANGASNANDPTPLAVPGSRAAGGDGVVNNEALPLAVPGSRAAGGEGAAPKWPHVKCNGCDTIAKWKKIRSMKVWEHYQEFMTDQDDSFTWAYTCVECLAKELECTEQEAKARILGASATPAWARGRNAKFKAAFQNRREEFPGRSRDGARTLVRNDLVEVLEPLAEFAARKLIQLKARQQGIEEYDKLLVEHRAVKEKDRELTIIEELENWDQVLEKPNAPLAFQGKEGAEQTFNAAQCSDEWVNADFGALGAWHVCLQGWGGQCPPCGAVMPSKQWRRKFEGIGSSKQERHCVCCQTRFRTGHGMLVEVRTVGVSTFMLAEVSNQDVEDVRAMYLDKNLNPKNHNDLWQKIPDFTPIDPRDILRPVEMHELAITEGFDMGAVSKFANAQRLKAVLKWDWDQIFSLLE</sequence>
<gene>
    <name evidence="2" type="ORF">PCOR1329_LOCUS44755</name>
</gene>
<feature type="region of interest" description="Disordered" evidence="1">
    <location>
        <begin position="1"/>
        <end position="22"/>
    </location>
</feature>
<reference evidence="2" key="1">
    <citation type="submission" date="2023-10" db="EMBL/GenBank/DDBJ databases">
        <authorList>
            <person name="Chen Y."/>
            <person name="Shah S."/>
            <person name="Dougan E. K."/>
            <person name="Thang M."/>
            <person name="Chan C."/>
        </authorList>
    </citation>
    <scope>NUCLEOTIDE SEQUENCE [LARGE SCALE GENOMIC DNA]</scope>
</reference>
<evidence type="ECO:0000313" key="2">
    <source>
        <dbReference type="EMBL" id="CAK0853194.1"/>
    </source>
</evidence>
<name>A0ABN9U3I2_9DINO</name>
<protein>
    <submittedName>
        <fullName evidence="2">Uncharacterized protein</fullName>
    </submittedName>
</protein>
<feature type="compositionally biased region" description="Polar residues" evidence="1">
    <location>
        <begin position="1"/>
        <end position="10"/>
    </location>
</feature>
<dbReference type="EMBL" id="CAUYUJ010015380">
    <property type="protein sequence ID" value="CAK0853194.1"/>
    <property type="molecule type" value="Genomic_DNA"/>
</dbReference>
<keyword evidence="3" id="KW-1185">Reference proteome</keyword>
<dbReference type="Proteomes" id="UP001189429">
    <property type="component" value="Unassembled WGS sequence"/>
</dbReference>
<evidence type="ECO:0000256" key="1">
    <source>
        <dbReference type="SAM" id="MobiDB-lite"/>
    </source>
</evidence>
<comment type="caution">
    <text evidence="2">The sequence shown here is derived from an EMBL/GenBank/DDBJ whole genome shotgun (WGS) entry which is preliminary data.</text>
</comment>
<organism evidence="2 3">
    <name type="scientific">Prorocentrum cordatum</name>
    <dbReference type="NCBI Taxonomy" id="2364126"/>
    <lineage>
        <taxon>Eukaryota</taxon>
        <taxon>Sar</taxon>
        <taxon>Alveolata</taxon>
        <taxon>Dinophyceae</taxon>
        <taxon>Prorocentrales</taxon>
        <taxon>Prorocentraceae</taxon>
        <taxon>Prorocentrum</taxon>
    </lineage>
</organism>
<accession>A0ABN9U3I2</accession>